<evidence type="ECO:0000313" key="4">
    <source>
        <dbReference type="Proteomes" id="UP001055185"/>
    </source>
</evidence>
<dbReference type="SUPFAM" id="SSF50370">
    <property type="entry name" value="Ricin B-like lectins"/>
    <property type="match status" value="1"/>
</dbReference>
<dbReference type="AlphaFoldDB" id="A0AA37MYW2"/>
<dbReference type="Proteomes" id="UP001055185">
    <property type="component" value="Unassembled WGS sequence"/>
</dbReference>
<dbReference type="InterPro" id="IPR035992">
    <property type="entry name" value="Ricin_B-like_lectins"/>
</dbReference>
<evidence type="ECO:0000313" key="3">
    <source>
        <dbReference type="EMBL" id="GJN65309.1"/>
    </source>
</evidence>
<proteinExistence type="predicted"/>
<dbReference type="CDD" id="cd00161">
    <property type="entry name" value="beta-trefoil_Ricin-like"/>
    <property type="match status" value="1"/>
</dbReference>
<feature type="domain" description="Ricin B lectin" evidence="2">
    <location>
        <begin position="12"/>
        <end position="88"/>
    </location>
</feature>
<dbReference type="InterPro" id="IPR000772">
    <property type="entry name" value="Ricin_B_lectin"/>
</dbReference>
<sequence>MARASQVVLLENEFYTIKAPNGKVLEVKNFNTENGALIQLWDYAGHPWQQWKFVDAGEGRWRIQNRFTGKMIDLVYGGVVEGTWLHQWSRTSGLSQCWMLEPTRSGRTRIRNVLADKYIDLVGMDTSNGAQAQIWLDVPGGNQEWDLVRVDTSTAATSARPPEMRAPAQTPAQRKHKNDIIRKLNNAGRGRKA</sequence>
<feature type="region of interest" description="Disordered" evidence="1">
    <location>
        <begin position="155"/>
        <end position="193"/>
    </location>
</feature>
<dbReference type="Gene3D" id="2.80.10.50">
    <property type="match status" value="2"/>
</dbReference>
<keyword evidence="4" id="KW-1185">Reference proteome</keyword>
<feature type="domain" description="Ricin B lectin" evidence="2">
    <location>
        <begin position="95"/>
        <end position="153"/>
    </location>
</feature>
<protein>
    <recommendedName>
        <fullName evidence="2">Ricin B lectin domain-containing protein</fullName>
    </recommendedName>
</protein>
<dbReference type="PROSITE" id="PS50231">
    <property type="entry name" value="RICIN_B_LECTIN"/>
    <property type="match status" value="1"/>
</dbReference>
<accession>A0AA37MYW2</accession>
<name>A0AA37MYW2_9FIRM</name>
<organism evidence="3 4">
    <name type="scientific">Faecalibacterium gallinarum</name>
    <dbReference type="NCBI Taxonomy" id="2903556"/>
    <lineage>
        <taxon>Bacteria</taxon>
        <taxon>Bacillati</taxon>
        <taxon>Bacillota</taxon>
        <taxon>Clostridia</taxon>
        <taxon>Eubacteriales</taxon>
        <taxon>Oscillospiraceae</taxon>
        <taxon>Faecalibacterium</taxon>
    </lineage>
</organism>
<dbReference type="EMBL" id="BQKV01000081">
    <property type="protein sequence ID" value="GJN65309.1"/>
    <property type="molecule type" value="Genomic_DNA"/>
</dbReference>
<dbReference type="RefSeq" id="WP_238317550.1">
    <property type="nucleotide sequence ID" value="NZ_BQKV01000081.1"/>
</dbReference>
<reference evidence="3" key="1">
    <citation type="journal article" date="2022" name="Int. J. Syst. Evol. Microbiol.">
        <title>Genome-based, phenotypic and chemotaxonomic classification of Faecalibacterium strains: proposal of three novel species Faecalibacterium duncaniae sp. nov., Faecalibacterium hattorii sp. nov. and Faecalibacterium gallinarum sp. nov. .</title>
        <authorList>
            <person name="Sakamoto M."/>
            <person name="Sakurai N."/>
            <person name="Tanno H."/>
            <person name="Iino T."/>
            <person name="Ohkuma M."/>
            <person name="Endo A."/>
        </authorList>
    </citation>
    <scope>NUCLEOTIDE SEQUENCE</scope>
    <source>
        <strain evidence="3">JCM 17207</strain>
    </source>
</reference>
<comment type="caution">
    <text evidence="3">The sequence shown here is derived from an EMBL/GenBank/DDBJ whole genome shotgun (WGS) entry which is preliminary data.</text>
</comment>
<evidence type="ECO:0000256" key="1">
    <source>
        <dbReference type="SAM" id="MobiDB-lite"/>
    </source>
</evidence>
<gene>
    <name evidence="3" type="ORF">JCM17207_19340</name>
</gene>
<dbReference type="Pfam" id="PF14200">
    <property type="entry name" value="RicinB_lectin_2"/>
    <property type="match status" value="2"/>
</dbReference>
<evidence type="ECO:0000259" key="2">
    <source>
        <dbReference type="Pfam" id="PF14200"/>
    </source>
</evidence>